<accession>A0ABS9SL58</accession>
<evidence type="ECO:0000313" key="3">
    <source>
        <dbReference type="Proteomes" id="UP001202248"/>
    </source>
</evidence>
<dbReference type="EMBL" id="JAKWBL010000003">
    <property type="protein sequence ID" value="MCH5599122.1"/>
    <property type="molecule type" value="Genomic_DNA"/>
</dbReference>
<keyword evidence="1" id="KW-0732">Signal</keyword>
<feature type="chain" id="PRO_5047489301" evidence="1">
    <location>
        <begin position="19"/>
        <end position="82"/>
    </location>
</feature>
<name>A0ABS9SL58_9BACT</name>
<dbReference type="RefSeq" id="WP_240830800.1">
    <property type="nucleotide sequence ID" value="NZ_JAKWBL010000003.1"/>
</dbReference>
<comment type="caution">
    <text evidence="2">The sequence shown here is derived from an EMBL/GenBank/DDBJ whole genome shotgun (WGS) entry which is preliminary data.</text>
</comment>
<keyword evidence="3" id="KW-1185">Reference proteome</keyword>
<evidence type="ECO:0000256" key="1">
    <source>
        <dbReference type="SAM" id="SignalP"/>
    </source>
</evidence>
<dbReference type="Proteomes" id="UP001202248">
    <property type="component" value="Unassembled WGS sequence"/>
</dbReference>
<feature type="signal peptide" evidence="1">
    <location>
        <begin position="1"/>
        <end position="18"/>
    </location>
</feature>
<gene>
    <name evidence="2" type="ORF">MKP09_15010</name>
</gene>
<protein>
    <submittedName>
        <fullName evidence="2">Uncharacterized protein</fullName>
    </submittedName>
</protein>
<reference evidence="2 3" key="1">
    <citation type="submission" date="2022-02" db="EMBL/GenBank/DDBJ databases">
        <authorList>
            <person name="Min J."/>
        </authorList>
    </citation>
    <scope>NUCLEOTIDE SEQUENCE [LARGE SCALE GENOMIC DNA]</scope>
    <source>
        <strain evidence="2 3">GR10-1</strain>
    </source>
</reference>
<sequence length="82" mass="8936">MKFFLYSAAFLILPVISAGQIISTTKESTIITSDFYKILLSKKSGTIDYNFSDGSFINNTVAVVKTIGAILITAMTLKCMTL</sequence>
<proteinExistence type="predicted"/>
<evidence type="ECO:0000313" key="2">
    <source>
        <dbReference type="EMBL" id="MCH5599122.1"/>
    </source>
</evidence>
<organism evidence="2 3">
    <name type="scientific">Niabella ginsengisoli</name>
    <dbReference type="NCBI Taxonomy" id="522298"/>
    <lineage>
        <taxon>Bacteria</taxon>
        <taxon>Pseudomonadati</taxon>
        <taxon>Bacteroidota</taxon>
        <taxon>Chitinophagia</taxon>
        <taxon>Chitinophagales</taxon>
        <taxon>Chitinophagaceae</taxon>
        <taxon>Niabella</taxon>
    </lineage>
</organism>